<feature type="domain" description="Transferrin receptor-like dimerisation" evidence="2">
    <location>
        <begin position="176"/>
        <end position="232"/>
    </location>
</feature>
<dbReference type="InterPro" id="IPR039373">
    <property type="entry name" value="Peptidase_M28B"/>
</dbReference>
<dbReference type="InterPro" id="IPR007365">
    <property type="entry name" value="TFR-like_dimer_dom"/>
</dbReference>
<dbReference type="PANTHER" id="PTHR10404">
    <property type="entry name" value="N-ACETYLATED-ALPHA-LINKED ACIDIC DIPEPTIDASE"/>
    <property type="match status" value="1"/>
</dbReference>
<name>A0A8S3YMX4_9EUPU</name>
<dbReference type="SUPFAM" id="SSF47672">
    <property type="entry name" value="Transferrin receptor-like dimerisation domain"/>
    <property type="match status" value="1"/>
</dbReference>
<dbReference type="EMBL" id="CAJHNH020000564">
    <property type="protein sequence ID" value="CAG5118527.1"/>
    <property type="molecule type" value="Genomic_DNA"/>
</dbReference>
<evidence type="ECO:0000313" key="3">
    <source>
        <dbReference type="EMBL" id="CAG5118527.1"/>
    </source>
</evidence>
<feature type="non-terminal residue" evidence="3">
    <location>
        <position position="234"/>
    </location>
</feature>
<evidence type="ECO:0000256" key="1">
    <source>
        <dbReference type="ARBA" id="ARBA00005634"/>
    </source>
</evidence>
<dbReference type="PANTHER" id="PTHR10404:SF77">
    <property type="entry name" value="GLUTAMATE CARBOXYPEPTIDASE 2 HOMOLOG"/>
    <property type="match status" value="1"/>
</dbReference>
<dbReference type="InterPro" id="IPR036757">
    <property type="entry name" value="TFR-like_dimer_dom_sf"/>
</dbReference>
<keyword evidence="4" id="KW-1185">Reference proteome</keyword>
<dbReference type="AlphaFoldDB" id="A0A8S3YMX4"/>
<dbReference type="SUPFAM" id="SSF53187">
    <property type="entry name" value="Zn-dependent exopeptidases"/>
    <property type="match status" value="1"/>
</dbReference>
<sequence length="234" mass="26274">NDTLDVSGTPLMYSVVYEAAQQVKNPNPKEIQAGRSTVFDTWLYNQPLNFSQGDKTAVPSIRAPGSGSDHAPLLQKAGITVVDIEYRYGSKYQMSQYPLYHTEYETFDLVKQQVDRNFEFHAAVGRVGAEIARHLADSRILPLNVTNYAAGLENCRLTLHRDFGTLLEENLGLDTYNKLESVIKGFAQDASRFEALLENVDKTNPYALREINDKLLLLEKAFLHPDGLPARPLK</sequence>
<accession>A0A8S3YMX4</accession>
<evidence type="ECO:0000313" key="4">
    <source>
        <dbReference type="Proteomes" id="UP000678393"/>
    </source>
</evidence>
<evidence type="ECO:0000259" key="2">
    <source>
        <dbReference type="Pfam" id="PF04253"/>
    </source>
</evidence>
<proteinExistence type="inferred from homology"/>
<dbReference type="Gene3D" id="3.40.630.10">
    <property type="entry name" value="Zn peptidases"/>
    <property type="match status" value="1"/>
</dbReference>
<dbReference type="OrthoDB" id="5841748at2759"/>
<feature type="non-terminal residue" evidence="3">
    <location>
        <position position="1"/>
    </location>
</feature>
<dbReference type="Pfam" id="PF04253">
    <property type="entry name" value="TFR_dimer"/>
    <property type="match status" value="1"/>
</dbReference>
<gene>
    <name evidence="3" type="ORF">CUNI_LOCUS4085</name>
</gene>
<organism evidence="3 4">
    <name type="scientific">Candidula unifasciata</name>
    <dbReference type="NCBI Taxonomy" id="100452"/>
    <lineage>
        <taxon>Eukaryota</taxon>
        <taxon>Metazoa</taxon>
        <taxon>Spiralia</taxon>
        <taxon>Lophotrochozoa</taxon>
        <taxon>Mollusca</taxon>
        <taxon>Gastropoda</taxon>
        <taxon>Heterobranchia</taxon>
        <taxon>Euthyneura</taxon>
        <taxon>Panpulmonata</taxon>
        <taxon>Eupulmonata</taxon>
        <taxon>Stylommatophora</taxon>
        <taxon>Helicina</taxon>
        <taxon>Helicoidea</taxon>
        <taxon>Geomitridae</taxon>
        <taxon>Candidula</taxon>
    </lineage>
</organism>
<comment type="caution">
    <text evidence="3">The sequence shown here is derived from an EMBL/GenBank/DDBJ whole genome shotgun (WGS) entry which is preliminary data.</text>
</comment>
<reference evidence="3" key="1">
    <citation type="submission" date="2021-04" db="EMBL/GenBank/DDBJ databases">
        <authorList>
            <consortium name="Molecular Ecology Group"/>
        </authorList>
    </citation>
    <scope>NUCLEOTIDE SEQUENCE</scope>
</reference>
<dbReference type="Proteomes" id="UP000678393">
    <property type="component" value="Unassembled WGS sequence"/>
</dbReference>
<dbReference type="GO" id="GO:0004180">
    <property type="term" value="F:carboxypeptidase activity"/>
    <property type="evidence" value="ECO:0007669"/>
    <property type="project" value="TreeGrafter"/>
</dbReference>
<dbReference type="Gene3D" id="1.20.930.40">
    <property type="entry name" value="Transferrin receptor-like, dimerisation domain"/>
    <property type="match status" value="1"/>
</dbReference>
<protein>
    <recommendedName>
        <fullName evidence="2">Transferrin receptor-like dimerisation domain-containing protein</fullName>
    </recommendedName>
</protein>
<comment type="similarity">
    <text evidence="1">Belongs to the peptidase M28 family. M28B subfamily.</text>
</comment>
<dbReference type="FunFam" id="3.40.630.10:FF:000101">
    <property type="entry name" value="N-acetylated alpha-linked acidic dipeptidase like 1"/>
    <property type="match status" value="1"/>
</dbReference>